<keyword evidence="3 7" id="KW-1133">Transmembrane helix</keyword>
<dbReference type="Proteomes" id="UP000007129">
    <property type="component" value="Unassembled WGS sequence"/>
</dbReference>
<dbReference type="AlphaFoldDB" id="K2RNE1"/>
<feature type="transmembrane region" description="Helical" evidence="7">
    <location>
        <begin position="31"/>
        <end position="53"/>
    </location>
</feature>
<dbReference type="STRING" id="1126212.K2RNE1"/>
<dbReference type="InParanoid" id="K2RNE1"/>
<evidence type="ECO:0000256" key="1">
    <source>
        <dbReference type="ARBA" id="ARBA00004141"/>
    </source>
</evidence>
<dbReference type="Pfam" id="PF20684">
    <property type="entry name" value="Fung_rhodopsin"/>
    <property type="match status" value="1"/>
</dbReference>
<sequence length="469" mass="51887">MGGGLSPPPELLAEWATNREKYPYGERRGPFMLLLLSILLGLTLAVVAARLWARCKVRRNAGLDDWLIVAALNNPDTDSRSLLPTTSATYWVHRPIDKHQPLDLTICCRILSLRRRSPRLGAHVLPSRQYSHRHLGHRHVLHDGHISGQNLHPLLLPPIERGRDDPVLALDCPWLHRLRHRLRLHLHPHALRGLPSHERVLEQDGSGVGNVARLQVLQRRSGLHRLGRRQRHPGCRGLHPSPPCCQAAPDAQETEVGTWSTLRDWILVSALAQEPAGDPANVSASLCLCGTMRVGYMYKVYYQSYDTTWEALPVWCWTLVETHFAIICASAPALKLFFRRVLQPTSPDGSYSGARAQRLGYDNVGSGGRGTQATKDGAGIYMEDMQAYIEAKVRVEEAAKDSPIFTAFPASRGESKSPACITVTHEVDVSFSTEGDALSSGGQDDGQSKKSIGAKASNESLLENPFSRK</sequence>
<dbReference type="GO" id="GO:0016020">
    <property type="term" value="C:membrane"/>
    <property type="evidence" value="ECO:0007669"/>
    <property type="project" value="UniProtKB-SubCell"/>
</dbReference>
<dbReference type="EMBL" id="AHHD01000283">
    <property type="protein sequence ID" value="EKG16228.1"/>
    <property type="molecule type" value="Genomic_DNA"/>
</dbReference>
<evidence type="ECO:0000256" key="5">
    <source>
        <dbReference type="ARBA" id="ARBA00038359"/>
    </source>
</evidence>
<dbReference type="HOGENOM" id="CLU_582740_0_0_1"/>
<proteinExistence type="inferred from homology"/>
<name>K2RNE1_MACPH</name>
<reference evidence="9 10" key="1">
    <citation type="journal article" date="2012" name="BMC Genomics">
        <title>Tools to kill: Genome of one of the most destructive plant pathogenic fungi Macrophomina phaseolina.</title>
        <authorList>
            <person name="Islam M.S."/>
            <person name="Haque M.S."/>
            <person name="Islam M.M."/>
            <person name="Emdad E.M."/>
            <person name="Halim A."/>
            <person name="Hossen Q.M.M."/>
            <person name="Hossain M.Z."/>
            <person name="Ahmed B."/>
            <person name="Rahim S."/>
            <person name="Rahman M.S."/>
            <person name="Alam M.M."/>
            <person name="Hou S."/>
            <person name="Wan X."/>
            <person name="Saito J.A."/>
            <person name="Alam M."/>
        </authorList>
    </citation>
    <scope>NUCLEOTIDE SEQUENCE [LARGE SCALE GENOMIC DNA]</scope>
    <source>
        <strain evidence="9 10">MS6</strain>
    </source>
</reference>
<dbReference type="PANTHER" id="PTHR33048:SF129">
    <property type="entry name" value="INTEGRAL MEMBRANE PROTEIN-RELATED"/>
    <property type="match status" value="1"/>
</dbReference>
<dbReference type="PANTHER" id="PTHR33048">
    <property type="entry name" value="PTH11-LIKE INTEGRAL MEMBRANE PROTEIN (AFU_ORTHOLOGUE AFUA_5G11245)"/>
    <property type="match status" value="1"/>
</dbReference>
<feature type="domain" description="Rhodopsin" evidence="8">
    <location>
        <begin position="285"/>
        <end position="339"/>
    </location>
</feature>
<keyword evidence="2 7" id="KW-0812">Transmembrane</keyword>
<dbReference type="InterPro" id="IPR049326">
    <property type="entry name" value="Rhodopsin_dom_fungi"/>
</dbReference>
<evidence type="ECO:0000256" key="7">
    <source>
        <dbReference type="SAM" id="Phobius"/>
    </source>
</evidence>
<evidence type="ECO:0000256" key="2">
    <source>
        <dbReference type="ARBA" id="ARBA00022692"/>
    </source>
</evidence>
<accession>K2RNE1</accession>
<evidence type="ECO:0000313" key="9">
    <source>
        <dbReference type="EMBL" id="EKG16228.1"/>
    </source>
</evidence>
<evidence type="ECO:0000256" key="6">
    <source>
        <dbReference type="SAM" id="MobiDB-lite"/>
    </source>
</evidence>
<organism evidence="9 10">
    <name type="scientific">Macrophomina phaseolina (strain MS6)</name>
    <name type="common">Charcoal rot fungus</name>
    <dbReference type="NCBI Taxonomy" id="1126212"/>
    <lineage>
        <taxon>Eukaryota</taxon>
        <taxon>Fungi</taxon>
        <taxon>Dikarya</taxon>
        <taxon>Ascomycota</taxon>
        <taxon>Pezizomycotina</taxon>
        <taxon>Dothideomycetes</taxon>
        <taxon>Dothideomycetes incertae sedis</taxon>
        <taxon>Botryosphaeriales</taxon>
        <taxon>Botryosphaeriaceae</taxon>
        <taxon>Macrophomina</taxon>
    </lineage>
</organism>
<dbReference type="VEuPathDB" id="FungiDB:MPH_06541"/>
<dbReference type="OrthoDB" id="5429740at2759"/>
<comment type="caution">
    <text evidence="9">The sequence shown here is derived from an EMBL/GenBank/DDBJ whole genome shotgun (WGS) entry which is preliminary data.</text>
</comment>
<evidence type="ECO:0000313" key="10">
    <source>
        <dbReference type="Proteomes" id="UP000007129"/>
    </source>
</evidence>
<protein>
    <recommendedName>
        <fullName evidence="8">Rhodopsin domain-containing protein</fullName>
    </recommendedName>
</protein>
<dbReference type="eggNOG" id="ENOG502SNAH">
    <property type="taxonomic scope" value="Eukaryota"/>
</dbReference>
<comment type="subcellular location">
    <subcellularLocation>
        <location evidence="1">Membrane</location>
        <topology evidence="1">Multi-pass membrane protein</topology>
    </subcellularLocation>
</comment>
<gene>
    <name evidence="9" type="ORF">MPH_06541</name>
</gene>
<comment type="similarity">
    <text evidence="5">Belongs to the SAT4 family.</text>
</comment>
<keyword evidence="4 7" id="KW-0472">Membrane</keyword>
<evidence type="ECO:0000256" key="3">
    <source>
        <dbReference type="ARBA" id="ARBA00022989"/>
    </source>
</evidence>
<feature type="region of interest" description="Disordered" evidence="6">
    <location>
        <begin position="433"/>
        <end position="469"/>
    </location>
</feature>
<evidence type="ECO:0000256" key="4">
    <source>
        <dbReference type="ARBA" id="ARBA00023136"/>
    </source>
</evidence>
<dbReference type="InterPro" id="IPR052337">
    <property type="entry name" value="SAT4-like"/>
</dbReference>
<evidence type="ECO:0000259" key="8">
    <source>
        <dbReference type="Pfam" id="PF20684"/>
    </source>
</evidence>